<dbReference type="Gene3D" id="1.10.10.2840">
    <property type="entry name" value="PucR C-terminal helix-turn-helix domain"/>
    <property type="match status" value="1"/>
</dbReference>
<feature type="domain" description="PucR C-terminal helix-turn-helix" evidence="1">
    <location>
        <begin position="327"/>
        <end position="381"/>
    </location>
</feature>
<accession>A0ABW6S2X5</accession>
<comment type="caution">
    <text evidence="3">The sequence shown here is derived from an EMBL/GenBank/DDBJ whole genome shotgun (WGS) entry which is preliminary data.</text>
</comment>
<dbReference type="InterPro" id="IPR042070">
    <property type="entry name" value="PucR_C-HTH_sf"/>
</dbReference>
<dbReference type="InterPro" id="IPR025736">
    <property type="entry name" value="PucR_C-HTH_dom"/>
</dbReference>
<name>A0ABW6S2X5_9NOCA</name>
<proteinExistence type="predicted"/>
<dbReference type="PANTHER" id="PTHR33744:SF7">
    <property type="entry name" value="PUCR FAMILY TRANSCRIPTIONAL REGULATOR"/>
    <property type="match status" value="1"/>
</dbReference>
<dbReference type="RefSeq" id="WP_387404838.1">
    <property type="nucleotide sequence ID" value="NZ_JBIAQY010000007.1"/>
</dbReference>
<dbReference type="Pfam" id="PF14361">
    <property type="entry name" value="RsbRD_N"/>
    <property type="match status" value="1"/>
</dbReference>
<evidence type="ECO:0000313" key="4">
    <source>
        <dbReference type="Proteomes" id="UP001601992"/>
    </source>
</evidence>
<reference evidence="3 4" key="1">
    <citation type="submission" date="2024-10" db="EMBL/GenBank/DDBJ databases">
        <title>The Natural Products Discovery Center: Release of the First 8490 Sequenced Strains for Exploring Actinobacteria Biosynthetic Diversity.</title>
        <authorList>
            <person name="Kalkreuter E."/>
            <person name="Kautsar S.A."/>
            <person name="Yang D."/>
            <person name="Bader C.D."/>
            <person name="Teijaro C.N."/>
            <person name="Fluegel L."/>
            <person name="Davis C.M."/>
            <person name="Simpson J.R."/>
            <person name="Lauterbach L."/>
            <person name="Steele A.D."/>
            <person name="Gui C."/>
            <person name="Meng S."/>
            <person name="Li G."/>
            <person name="Viehrig K."/>
            <person name="Ye F."/>
            <person name="Su P."/>
            <person name="Kiefer A.F."/>
            <person name="Nichols A."/>
            <person name="Cepeda A.J."/>
            <person name="Yan W."/>
            <person name="Fan B."/>
            <person name="Jiang Y."/>
            <person name="Adhikari A."/>
            <person name="Zheng C.-J."/>
            <person name="Schuster L."/>
            <person name="Cowan T.M."/>
            <person name="Smanski M.J."/>
            <person name="Chevrette M.G."/>
            <person name="De Carvalho L.P.S."/>
            <person name="Shen B."/>
        </authorList>
    </citation>
    <scope>NUCLEOTIDE SEQUENCE [LARGE SCALE GENOMIC DNA]</scope>
    <source>
        <strain evidence="3 4">NPDC002593</strain>
    </source>
</reference>
<sequence>MPKLKADTRSRWQELLAGAAVEIDRLADSYLEQIMQISPYDSGLVDRDEVHDDARKSLQLILRNTTAPSTTGTDDLPVELGQRRARQGVPVESLVAAVRLCFGVIWSYILWRAHHRDAMVLAMHVGNLCGIVDTYARTVQQSYLQEIAIIAREESDHQRGFLLELLRHPHLPSNISRLAAALGTDESASYRVVMALMPEADAIHRAESQARASAEKLFTVEWNSGIVGFWQAPRKSKGPQTELQYRLLSGVRAGFVPQVAGLGKVPSAADSALDIAHVLTADDSGLVTFPQAWARVARRKLEGGADPVDRVTERLDSCGDEERHRIVETVQAFLESGNVGHVATRLYCHRNTVLKRLQRFRELTGLDVTIPQDAALALLALS</sequence>
<feature type="domain" description="RsbT co-antagonist protein RsbRD N-terminal" evidence="2">
    <location>
        <begin position="24"/>
        <end position="155"/>
    </location>
</feature>
<gene>
    <name evidence="3" type="ORF">ACFYXQ_22695</name>
</gene>
<evidence type="ECO:0000259" key="1">
    <source>
        <dbReference type="Pfam" id="PF13556"/>
    </source>
</evidence>
<keyword evidence="4" id="KW-1185">Reference proteome</keyword>
<dbReference type="PANTHER" id="PTHR33744">
    <property type="entry name" value="CARBOHYDRATE DIACID REGULATOR"/>
    <property type="match status" value="1"/>
</dbReference>
<dbReference type="InterPro" id="IPR025751">
    <property type="entry name" value="RsbRD_N_dom"/>
</dbReference>
<dbReference type="EMBL" id="JBIAQY010000007">
    <property type="protein sequence ID" value="MFF3570594.1"/>
    <property type="molecule type" value="Genomic_DNA"/>
</dbReference>
<evidence type="ECO:0000313" key="3">
    <source>
        <dbReference type="EMBL" id="MFF3570594.1"/>
    </source>
</evidence>
<dbReference type="Pfam" id="PF13556">
    <property type="entry name" value="HTH_30"/>
    <property type="match status" value="1"/>
</dbReference>
<organism evidence="3 4">
    <name type="scientific">Nocardia jiangxiensis</name>
    <dbReference type="NCBI Taxonomy" id="282685"/>
    <lineage>
        <taxon>Bacteria</taxon>
        <taxon>Bacillati</taxon>
        <taxon>Actinomycetota</taxon>
        <taxon>Actinomycetes</taxon>
        <taxon>Mycobacteriales</taxon>
        <taxon>Nocardiaceae</taxon>
        <taxon>Nocardia</taxon>
    </lineage>
</organism>
<protein>
    <submittedName>
        <fullName evidence="3">PucR family transcriptional regulator</fullName>
    </submittedName>
</protein>
<dbReference type="Proteomes" id="UP001601992">
    <property type="component" value="Unassembled WGS sequence"/>
</dbReference>
<evidence type="ECO:0000259" key="2">
    <source>
        <dbReference type="Pfam" id="PF14361"/>
    </source>
</evidence>
<dbReference type="InterPro" id="IPR051448">
    <property type="entry name" value="CdaR-like_regulators"/>
</dbReference>